<accession>A0A0K1RES3</accession>
<dbReference type="SUPFAM" id="SSF52743">
    <property type="entry name" value="Subtilisin-like"/>
    <property type="match status" value="1"/>
</dbReference>
<proteinExistence type="inferred from homology"/>
<organism evidence="10 11">
    <name type="scientific">Corynebacterium riegelii</name>
    <dbReference type="NCBI Taxonomy" id="156976"/>
    <lineage>
        <taxon>Bacteria</taxon>
        <taxon>Bacillati</taxon>
        <taxon>Actinomycetota</taxon>
        <taxon>Actinomycetes</taxon>
        <taxon>Mycobacteriales</taxon>
        <taxon>Corynebacteriaceae</taxon>
        <taxon>Corynebacterium</taxon>
    </lineage>
</organism>
<feature type="signal peptide" evidence="8">
    <location>
        <begin position="1"/>
        <end position="27"/>
    </location>
</feature>
<keyword evidence="7" id="KW-1133">Transmembrane helix</keyword>
<dbReference type="KEGG" id="crie:AK829_07840"/>
<evidence type="ECO:0000256" key="6">
    <source>
        <dbReference type="RuleBase" id="RU003355"/>
    </source>
</evidence>
<dbReference type="Pfam" id="PF00082">
    <property type="entry name" value="Peptidase_S8"/>
    <property type="match status" value="1"/>
</dbReference>
<feature type="chain" id="PRO_5005468261" description="Peptidase S8/S53 domain-containing protein" evidence="8">
    <location>
        <begin position="28"/>
        <end position="389"/>
    </location>
</feature>
<dbReference type="PROSITE" id="PS00138">
    <property type="entry name" value="SUBTILASE_SER"/>
    <property type="match status" value="1"/>
</dbReference>
<dbReference type="PROSITE" id="PS51892">
    <property type="entry name" value="SUBTILASE"/>
    <property type="match status" value="1"/>
</dbReference>
<comment type="similarity">
    <text evidence="1 5 6">Belongs to the peptidase S8 family.</text>
</comment>
<dbReference type="InterPro" id="IPR000209">
    <property type="entry name" value="Peptidase_S8/S53_dom"/>
</dbReference>
<dbReference type="GO" id="GO:0006508">
    <property type="term" value="P:proteolysis"/>
    <property type="evidence" value="ECO:0007669"/>
    <property type="project" value="UniProtKB-KW"/>
</dbReference>
<dbReference type="PROSITE" id="PS00136">
    <property type="entry name" value="SUBTILASE_ASP"/>
    <property type="match status" value="1"/>
</dbReference>
<dbReference type="RefSeq" id="WP_052206454.1">
    <property type="nucleotide sequence ID" value="NZ_CP012342.1"/>
</dbReference>
<name>A0A0K1RES3_9CORY</name>
<dbReference type="GO" id="GO:0004252">
    <property type="term" value="F:serine-type endopeptidase activity"/>
    <property type="evidence" value="ECO:0007669"/>
    <property type="project" value="UniProtKB-UniRule"/>
</dbReference>
<dbReference type="PROSITE" id="PS51318">
    <property type="entry name" value="TAT"/>
    <property type="match status" value="1"/>
</dbReference>
<keyword evidence="2 5" id="KW-0645">Protease</keyword>
<evidence type="ECO:0000256" key="2">
    <source>
        <dbReference type="ARBA" id="ARBA00022670"/>
    </source>
</evidence>
<dbReference type="PATRIC" id="fig|156976.3.peg.1569"/>
<feature type="active site" description="Charge relay system" evidence="5">
    <location>
        <position position="291"/>
    </location>
</feature>
<protein>
    <recommendedName>
        <fullName evidence="9">Peptidase S8/S53 domain-containing protein</fullName>
    </recommendedName>
</protein>
<evidence type="ECO:0000256" key="8">
    <source>
        <dbReference type="SAM" id="SignalP"/>
    </source>
</evidence>
<evidence type="ECO:0000259" key="9">
    <source>
        <dbReference type="Pfam" id="PF00082"/>
    </source>
</evidence>
<dbReference type="PANTHER" id="PTHR43806">
    <property type="entry name" value="PEPTIDASE S8"/>
    <property type="match status" value="1"/>
</dbReference>
<feature type="transmembrane region" description="Helical" evidence="7">
    <location>
        <begin position="367"/>
        <end position="387"/>
    </location>
</feature>
<dbReference type="Proteomes" id="UP000060016">
    <property type="component" value="Chromosome"/>
</dbReference>
<dbReference type="PANTHER" id="PTHR43806:SF11">
    <property type="entry name" value="CEREVISIN-RELATED"/>
    <property type="match status" value="1"/>
</dbReference>
<dbReference type="Gene3D" id="3.40.50.200">
    <property type="entry name" value="Peptidase S8/S53 domain"/>
    <property type="match status" value="1"/>
</dbReference>
<dbReference type="InterPro" id="IPR022398">
    <property type="entry name" value="Peptidase_S8_His-AS"/>
</dbReference>
<keyword evidence="11" id="KW-1185">Reference proteome</keyword>
<feature type="active site" description="Charge relay system" evidence="5">
    <location>
        <position position="107"/>
    </location>
</feature>
<dbReference type="PRINTS" id="PR00723">
    <property type="entry name" value="SUBTILISIN"/>
</dbReference>
<evidence type="ECO:0000313" key="10">
    <source>
        <dbReference type="EMBL" id="AKV59927.1"/>
    </source>
</evidence>
<dbReference type="EMBL" id="CP012342">
    <property type="protein sequence ID" value="AKV59927.1"/>
    <property type="molecule type" value="Genomic_DNA"/>
</dbReference>
<evidence type="ECO:0000256" key="5">
    <source>
        <dbReference type="PROSITE-ProRule" id="PRU01240"/>
    </source>
</evidence>
<sequence length="389" mass="40131">MRARRCVRAGVLAAALAALATPVPAFAPVATAQDYACAVPAHLPADMPLPAPGPERHALHRFATGAGVRVAVIDTGVAHHPELDQLIAGRDFVDAGAPNPFADCDSHGTIVAGIIAGTSRGIAPHAEIISIRQTSAHYRNRVGDAELAEYAGTLETLAAAIHNALDEHARVINISVVSCLPPEVAQLVDMAPINNALMRAEHSGTVVIAAAGNTTEACEQGFSVIPAHSPTVIAVGARATNHALADYSITVPGPFVSADGTVSYALASDGAGWATGTVAGRDRISQYVGTSFAAPRVAGAVALLLQRYPYLSPHQVRELVFAAAEPGHGAIDPLRVISQLPPEVLEEQDPLIITPAAKERSLAPGRALIALAAALLLAGVTTIARSLRR</sequence>
<keyword evidence="8" id="KW-0732">Signal</keyword>
<dbReference type="InterPro" id="IPR050131">
    <property type="entry name" value="Peptidase_S8_subtilisin-like"/>
</dbReference>
<feature type="domain" description="Peptidase S8/S53" evidence="9">
    <location>
        <begin position="65"/>
        <end position="325"/>
    </location>
</feature>
<dbReference type="STRING" id="156976.AK829_07840"/>
<keyword evidence="7" id="KW-0472">Membrane</keyword>
<feature type="active site" description="Charge relay system" evidence="5">
    <location>
        <position position="74"/>
    </location>
</feature>
<reference evidence="10 11" key="1">
    <citation type="submission" date="2015-08" db="EMBL/GenBank/DDBJ databases">
        <authorList>
            <person name="Babu N.S."/>
            <person name="Beckwith C.J."/>
            <person name="Beseler K.G."/>
            <person name="Brison A."/>
            <person name="Carone J.V."/>
            <person name="Caskin T.P."/>
            <person name="Diamond M."/>
            <person name="Durham M.E."/>
            <person name="Foxe J.M."/>
            <person name="Go M."/>
            <person name="Henderson B.A."/>
            <person name="Jones I.B."/>
            <person name="McGettigan J.A."/>
            <person name="Micheletti S.J."/>
            <person name="Nasrallah M.E."/>
            <person name="Ortiz D."/>
            <person name="Piller C.R."/>
            <person name="Privatt S.R."/>
            <person name="Schneider S.L."/>
            <person name="Sharp S."/>
            <person name="Smith T.C."/>
            <person name="Stanton J.D."/>
            <person name="Ullery H.E."/>
            <person name="Wilson R.J."/>
            <person name="Serrano M.G."/>
            <person name="Buck G."/>
            <person name="Lee V."/>
            <person name="Wang Y."/>
            <person name="Carvalho R."/>
            <person name="Voegtly L."/>
            <person name="Shi R."/>
            <person name="Duckworth R."/>
            <person name="Johnson A."/>
            <person name="Loviza R."/>
            <person name="Walstead R."/>
            <person name="Shah Z."/>
            <person name="Kiflezghi M."/>
            <person name="Wade K."/>
            <person name="Ball S.L."/>
            <person name="Bradley K.W."/>
            <person name="Asai D.J."/>
            <person name="Bowman C.A."/>
            <person name="Russell D.A."/>
            <person name="Pope W.H."/>
            <person name="Jacobs-Sera D."/>
            <person name="Hendrix R.W."/>
            <person name="Hatfull G.F."/>
        </authorList>
    </citation>
    <scope>NUCLEOTIDE SEQUENCE [LARGE SCALE GENOMIC DNA]</scope>
    <source>
        <strain evidence="10 11">PUDD_83A45</strain>
    </source>
</reference>
<dbReference type="AlphaFoldDB" id="A0A0K1RES3"/>
<evidence type="ECO:0000256" key="7">
    <source>
        <dbReference type="SAM" id="Phobius"/>
    </source>
</evidence>
<evidence type="ECO:0000313" key="11">
    <source>
        <dbReference type="Proteomes" id="UP000060016"/>
    </source>
</evidence>
<keyword evidence="4 5" id="KW-0720">Serine protease</keyword>
<evidence type="ECO:0000256" key="1">
    <source>
        <dbReference type="ARBA" id="ARBA00011073"/>
    </source>
</evidence>
<dbReference type="InterPro" id="IPR023828">
    <property type="entry name" value="Peptidase_S8_Ser-AS"/>
</dbReference>
<evidence type="ECO:0000256" key="4">
    <source>
        <dbReference type="ARBA" id="ARBA00022825"/>
    </source>
</evidence>
<gene>
    <name evidence="10" type="ORF">AK829_07840</name>
</gene>
<dbReference type="InterPro" id="IPR023827">
    <property type="entry name" value="Peptidase_S8_Asp-AS"/>
</dbReference>
<keyword evidence="7" id="KW-0812">Transmembrane</keyword>
<dbReference type="InterPro" id="IPR015500">
    <property type="entry name" value="Peptidase_S8_subtilisin-rel"/>
</dbReference>
<evidence type="ECO:0000256" key="3">
    <source>
        <dbReference type="ARBA" id="ARBA00022801"/>
    </source>
</evidence>
<keyword evidence="3 5" id="KW-0378">Hydrolase</keyword>
<dbReference type="PROSITE" id="PS00137">
    <property type="entry name" value="SUBTILASE_HIS"/>
    <property type="match status" value="1"/>
</dbReference>
<dbReference type="InterPro" id="IPR006311">
    <property type="entry name" value="TAT_signal"/>
</dbReference>
<dbReference type="InterPro" id="IPR036852">
    <property type="entry name" value="Peptidase_S8/S53_dom_sf"/>
</dbReference>